<dbReference type="GO" id="GO:0008168">
    <property type="term" value="F:methyltransferase activity"/>
    <property type="evidence" value="ECO:0007669"/>
    <property type="project" value="TreeGrafter"/>
</dbReference>
<gene>
    <name evidence="2" type="ORF">C8A04DRAFT_10519</name>
</gene>
<dbReference type="EMBL" id="MU853567">
    <property type="protein sequence ID" value="KAK4145667.1"/>
    <property type="molecule type" value="Genomic_DNA"/>
</dbReference>
<dbReference type="GeneID" id="87813224"/>
<keyword evidence="3" id="KW-1185">Reference proteome</keyword>
<dbReference type="InterPro" id="IPR029063">
    <property type="entry name" value="SAM-dependent_MTases_sf"/>
</dbReference>
<dbReference type="AlphaFoldDB" id="A0AAN6V6G6"/>
<protein>
    <recommendedName>
        <fullName evidence="4">S-adenosyl-L-methionine-dependent methyltransferase</fullName>
    </recommendedName>
</protein>
<dbReference type="PANTHER" id="PTHR43591:SF102">
    <property type="entry name" value="S-ADENOSYL-L-METHIONINE-DEPENDENT METHYLTRANSFERASE"/>
    <property type="match status" value="1"/>
</dbReference>
<sequence>MISDSLLTLNPSSSSSVSVSASVYKFVQEHGRTFHRYKEGKYFIPNDEREQQRMDYQHAISKVLLGGKLGLAPVGTPKQVLDLGTGTGIWAIEFAEENPASQILGTDLSPIQPEYIPPNCRFEIDDLDDDWVYSHKFDYIHGRGLLPFIKTSWDKLFRTVHDNLEPGGWAEFQETVPYARSIDNSIEGTALQRWNTLLLQGMQKLNGRVATEALRCKSYLADAGFVNLGEKKFAVPLNTWAKGKEQKALGAMQMVNNLEAVDGITMAVFTRAFGWATEEVDNLLADLKRDLQDRTIHAYCSVVVAWGQKPH</sequence>
<proteinExistence type="inferred from homology"/>
<dbReference type="Pfam" id="PF13489">
    <property type="entry name" value="Methyltransf_23"/>
    <property type="match status" value="1"/>
</dbReference>
<reference evidence="2" key="2">
    <citation type="submission" date="2023-05" db="EMBL/GenBank/DDBJ databases">
        <authorList>
            <consortium name="Lawrence Berkeley National Laboratory"/>
            <person name="Steindorff A."/>
            <person name="Hensen N."/>
            <person name="Bonometti L."/>
            <person name="Westerberg I."/>
            <person name="Brannstrom I.O."/>
            <person name="Guillou S."/>
            <person name="Cros-Aarteil S."/>
            <person name="Calhoun S."/>
            <person name="Haridas S."/>
            <person name="Kuo A."/>
            <person name="Mondo S."/>
            <person name="Pangilinan J."/>
            <person name="Riley R."/>
            <person name="Labutti K."/>
            <person name="Andreopoulos B."/>
            <person name="Lipzen A."/>
            <person name="Chen C."/>
            <person name="Yanf M."/>
            <person name="Daum C."/>
            <person name="Ng V."/>
            <person name="Clum A."/>
            <person name="Ohm R."/>
            <person name="Martin F."/>
            <person name="Silar P."/>
            <person name="Natvig D."/>
            <person name="Lalanne C."/>
            <person name="Gautier V."/>
            <person name="Ament-Velasquez S.L."/>
            <person name="Kruys A."/>
            <person name="Hutchinson M.I."/>
            <person name="Powell A.J."/>
            <person name="Barry K."/>
            <person name="Miller A.N."/>
            <person name="Grigoriev I.V."/>
            <person name="Debuchy R."/>
            <person name="Gladieux P."/>
            <person name="Thoren M.H."/>
            <person name="Johannesson H."/>
        </authorList>
    </citation>
    <scope>NUCLEOTIDE SEQUENCE</scope>
    <source>
        <strain evidence="2">CBS 141.50</strain>
    </source>
</reference>
<evidence type="ECO:0008006" key="4">
    <source>
        <dbReference type="Google" id="ProtNLM"/>
    </source>
</evidence>
<evidence type="ECO:0000256" key="1">
    <source>
        <dbReference type="ARBA" id="ARBA00038158"/>
    </source>
</evidence>
<dbReference type="PANTHER" id="PTHR43591">
    <property type="entry name" value="METHYLTRANSFERASE"/>
    <property type="match status" value="1"/>
</dbReference>
<dbReference type="Proteomes" id="UP001302676">
    <property type="component" value="Unassembled WGS sequence"/>
</dbReference>
<evidence type="ECO:0000313" key="3">
    <source>
        <dbReference type="Proteomes" id="UP001302676"/>
    </source>
</evidence>
<comment type="caution">
    <text evidence="2">The sequence shown here is derived from an EMBL/GenBank/DDBJ whole genome shotgun (WGS) entry which is preliminary data.</text>
</comment>
<evidence type="ECO:0000313" key="2">
    <source>
        <dbReference type="EMBL" id="KAK4145667.1"/>
    </source>
</evidence>
<comment type="similarity">
    <text evidence="1">Belongs to the methyltransferase superfamily. LaeA methyltransferase family.</text>
</comment>
<dbReference type="RefSeq" id="XP_062639038.1">
    <property type="nucleotide sequence ID" value="XM_062776611.1"/>
</dbReference>
<dbReference type="CDD" id="cd02440">
    <property type="entry name" value="AdoMet_MTases"/>
    <property type="match status" value="1"/>
</dbReference>
<dbReference type="Gene3D" id="3.40.50.150">
    <property type="entry name" value="Vaccinia Virus protein VP39"/>
    <property type="match status" value="1"/>
</dbReference>
<organism evidence="2 3">
    <name type="scientific">Dichotomopilus funicola</name>
    <dbReference type="NCBI Taxonomy" id="1934379"/>
    <lineage>
        <taxon>Eukaryota</taxon>
        <taxon>Fungi</taxon>
        <taxon>Dikarya</taxon>
        <taxon>Ascomycota</taxon>
        <taxon>Pezizomycotina</taxon>
        <taxon>Sordariomycetes</taxon>
        <taxon>Sordariomycetidae</taxon>
        <taxon>Sordariales</taxon>
        <taxon>Chaetomiaceae</taxon>
        <taxon>Dichotomopilus</taxon>
    </lineage>
</organism>
<name>A0AAN6V6G6_9PEZI</name>
<dbReference type="SUPFAM" id="SSF53335">
    <property type="entry name" value="S-adenosyl-L-methionine-dependent methyltransferases"/>
    <property type="match status" value="1"/>
</dbReference>
<reference evidence="2" key="1">
    <citation type="journal article" date="2023" name="Mol. Phylogenet. Evol.">
        <title>Genome-scale phylogeny and comparative genomics of the fungal order Sordariales.</title>
        <authorList>
            <person name="Hensen N."/>
            <person name="Bonometti L."/>
            <person name="Westerberg I."/>
            <person name="Brannstrom I.O."/>
            <person name="Guillou S."/>
            <person name="Cros-Aarteil S."/>
            <person name="Calhoun S."/>
            <person name="Haridas S."/>
            <person name="Kuo A."/>
            <person name="Mondo S."/>
            <person name="Pangilinan J."/>
            <person name="Riley R."/>
            <person name="LaButti K."/>
            <person name="Andreopoulos B."/>
            <person name="Lipzen A."/>
            <person name="Chen C."/>
            <person name="Yan M."/>
            <person name="Daum C."/>
            <person name="Ng V."/>
            <person name="Clum A."/>
            <person name="Steindorff A."/>
            <person name="Ohm R.A."/>
            <person name="Martin F."/>
            <person name="Silar P."/>
            <person name="Natvig D.O."/>
            <person name="Lalanne C."/>
            <person name="Gautier V."/>
            <person name="Ament-Velasquez S.L."/>
            <person name="Kruys A."/>
            <person name="Hutchinson M.I."/>
            <person name="Powell A.J."/>
            <person name="Barry K."/>
            <person name="Miller A.N."/>
            <person name="Grigoriev I.V."/>
            <person name="Debuchy R."/>
            <person name="Gladieux P."/>
            <person name="Hiltunen Thoren M."/>
            <person name="Johannesson H."/>
        </authorList>
    </citation>
    <scope>NUCLEOTIDE SEQUENCE</scope>
    <source>
        <strain evidence="2">CBS 141.50</strain>
    </source>
</reference>
<accession>A0AAN6V6G6</accession>